<name>A0A1C1CS69_9EURO</name>
<dbReference type="VEuPathDB" id="FungiDB:G647_06756"/>
<comment type="caution">
    <text evidence="2">The sequence shown here is derived from an EMBL/GenBank/DDBJ whole genome shotgun (WGS) entry which is preliminary data.</text>
</comment>
<dbReference type="InterPro" id="IPR057678">
    <property type="entry name" value="DUF7918"/>
</dbReference>
<evidence type="ECO:0000313" key="3">
    <source>
        <dbReference type="Proteomes" id="UP000094526"/>
    </source>
</evidence>
<organism evidence="2 3">
    <name type="scientific">Cladophialophora carrionii</name>
    <dbReference type="NCBI Taxonomy" id="86049"/>
    <lineage>
        <taxon>Eukaryota</taxon>
        <taxon>Fungi</taxon>
        <taxon>Dikarya</taxon>
        <taxon>Ascomycota</taxon>
        <taxon>Pezizomycotina</taxon>
        <taxon>Eurotiomycetes</taxon>
        <taxon>Chaetothyriomycetidae</taxon>
        <taxon>Chaetothyriales</taxon>
        <taxon>Herpotrichiellaceae</taxon>
        <taxon>Cladophialophora</taxon>
    </lineage>
</organism>
<dbReference type="AlphaFoldDB" id="A0A1C1CS69"/>
<evidence type="ECO:0000259" key="1">
    <source>
        <dbReference type="Pfam" id="PF25534"/>
    </source>
</evidence>
<sequence length="289" mass="32397">MAVIDNVEVTISSNRTALREYAVPTDDDSGVIHDDHSPATKVVKYYIEAVPGASFEINYSVMEGQEFGKADYLSLKTWVDGRKVLAPVVKPHHLQYSEETPNATVDDIKARYGKIGSIRVEFSRKKRLGVTHKFEPVSMNEEPIPEKAIKGLALDLGVGLQNARPIQNQIKVTRGKIVDDGPLAIFIFLYRNALQNLGVLPQTPQLIPLEERDPTTLSPAEMLELIRRQQSELEAMRAKVKNGETELVDMPRLDTLKREATDEDNDLAGLPEQRKRVCKKVKVLDLTDD</sequence>
<dbReference type="STRING" id="86049.A0A1C1CS69"/>
<accession>A0A1C1CS69</accession>
<proteinExistence type="predicted"/>
<feature type="domain" description="DUF7918" evidence="1">
    <location>
        <begin position="93"/>
        <end position="203"/>
    </location>
</feature>
<dbReference type="Pfam" id="PF25534">
    <property type="entry name" value="DUF7918"/>
    <property type="match status" value="1"/>
</dbReference>
<dbReference type="PANTHER" id="PTHR36223:SF1">
    <property type="entry name" value="TRANSCRIPTION ELONGATION FACTOR EAF N-TERMINAL DOMAIN-CONTAINING PROTEIN"/>
    <property type="match status" value="1"/>
</dbReference>
<dbReference type="EMBL" id="LGRB01000009">
    <property type="protein sequence ID" value="OCT51328.1"/>
    <property type="molecule type" value="Genomic_DNA"/>
</dbReference>
<dbReference type="VEuPathDB" id="FungiDB:CLCR_08706"/>
<keyword evidence="3" id="KW-1185">Reference proteome</keyword>
<dbReference type="Proteomes" id="UP000094526">
    <property type="component" value="Unassembled WGS sequence"/>
</dbReference>
<evidence type="ECO:0000313" key="2">
    <source>
        <dbReference type="EMBL" id="OCT51328.1"/>
    </source>
</evidence>
<dbReference type="PANTHER" id="PTHR36223">
    <property type="entry name" value="BETA-LACTAMASE-TYPE TRANSPEPTIDASE FOLD DOMAIN CONTAINING PROTEIN"/>
    <property type="match status" value="1"/>
</dbReference>
<gene>
    <name evidence="2" type="ORF">CLCR_08706</name>
</gene>
<protein>
    <recommendedName>
        <fullName evidence="1">DUF7918 domain-containing protein</fullName>
    </recommendedName>
</protein>
<dbReference type="OrthoDB" id="3364132at2759"/>
<reference evidence="3" key="1">
    <citation type="submission" date="2015-07" db="EMBL/GenBank/DDBJ databases">
        <authorList>
            <person name="Teixeira M.M."/>
            <person name="Souza R.C."/>
            <person name="Almeida L.G."/>
            <person name="Vicente V.A."/>
            <person name="de Hoog S."/>
            <person name="Bocca A.L."/>
            <person name="de Almeida S.R."/>
            <person name="Vasconcelos A.T."/>
            <person name="Felipe M.S."/>
        </authorList>
    </citation>
    <scope>NUCLEOTIDE SEQUENCE [LARGE SCALE GENOMIC DNA]</scope>
    <source>
        <strain evidence="3">KSF</strain>
    </source>
</reference>